<dbReference type="EMBL" id="RCMG01000002">
    <property type="protein sequence ID" value="KAG2869385.1"/>
    <property type="molecule type" value="Genomic_DNA"/>
</dbReference>
<evidence type="ECO:0000313" key="5">
    <source>
        <dbReference type="Proteomes" id="UP000735874"/>
    </source>
</evidence>
<dbReference type="EMBL" id="RCMI01000003">
    <property type="protein sequence ID" value="KAG2944505.1"/>
    <property type="molecule type" value="Genomic_DNA"/>
</dbReference>
<evidence type="ECO:0000313" key="1">
    <source>
        <dbReference type="EMBL" id="KAG2869385.1"/>
    </source>
</evidence>
<evidence type="ECO:0000313" key="4">
    <source>
        <dbReference type="EMBL" id="KAG3225833.1"/>
    </source>
</evidence>
<dbReference type="Proteomes" id="UP000735874">
    <property type="component" value="Unassembled WGS sequence"/>
</dbReference>
<dbReference type="Proteomes" id="UP000774804">
    <property type="component" value="Unassembled WGS sequence"/>
</dbReference>
<dbReference type="AlphaFoldDB" id="A0A8T1A4G5"/>
<protein>
    <submittedName>
        <fullName evidence="1">Uncharacterized protein</fullName>
    </submittedName>
</protein>
<evidence type="ECO:0000313" key="3">
    <source>
        <dbReference type="EMBL" id="KAG2955090.1"/>
    </source>
</evidence>
<organism evidence="1 5">
    <name type="scientific">Phytophthora cactorum</name>
    <dbReference type="NCBI Taxonomy" id="29920"/>
    <lineage>
        <taxon>Eukaryota</taxon>
        <taxon>Sar</taxon>
        <taxon>Stramenopiles</taxon>
        <taxon>Oomycota</taxon>
        <taxon>Peronosporomycetes</taxon>
        <taxon>Peronosporales</taxon>
        <taxon>Peronosporaceae</taxon>
        <taxon>Phytophthora</taxon>
    </lineage>
</organism>
<dbReference type="Proteomes" id="UP000736787">
    <property type="component" value="Unassembled WGS sequence"/>
</dbReference>
<dbReference type="EMBL" id="RCMK01000007">
    <property type="protein sequence ID" value="KAG2955090.1"/>
    <property type="molecule type" value="Genomic_DNA"/>
</dbReference>
<dbReference type="EMBL" id="RCMV01000073">
    <property type="protein sequence ID" value="KAG3225833.1"/>
    <property type="molecule type" value="Genomic_DNA"/>
</dbReference>
<gene>
    <name evidence="1" type="ORF">PC113_g138</name>
    <name evidence="2" type="ORF">PC115_g241</name>
    <name evidence="3" type="ORF">PC117_g712</name>
    <name evidence="4" type="ORF">PC129_g3571</name>
</gene>
<reference evidence="1" key="1">
    <citation type="submission" date="2018-10" db="EMBL/GenBank/DDBJ databases">
        <title>Effector identification in a new, highly contiguous assembly of the strawberry crown rot pathogen Phytophthora cactorum.</title>
        <authorList>
            <person name="Armitage A.D."/>
            <person name="Nellist C.F."/>
            <person name="Bates H."/>
            <person name="Vickerstaff R.J."/>
            <person name="Harrison R.J."/>
        </authorList>
    </citation>
    <scope>NUCLEOTIDE SEQUENCE</scope>
    <source>
        <strain evidence="1">15-7</strain>
        <strain evidence="2">4032</strain>
        <strain evidence="3">4040</strain>
        <strain evidence="4">P421</strain>
    </source>
</reference>
<sequence>MSDASLMPSQRSQSKFTPKYIATFFFKPYLTEQGSDRPQDT</sequence>
<accession>A0A8T1A4G5</accession>
<proteinExistence type="predicted"/>
<evidence type="ECO:0000313" key="2">
    <source>
        <dbReference type="EMBL" id="KAG2944505.1"/>
    </source>
</evidence>
<name>A0A8T1A4G5_9STRA</name>
<comment type="caution">
    <text evidence="1">The sequence shown here is derived from an EMBL/GenBank/DDBJ whole genome shotgun (WGS) entry which is preliminary data.</text>
</comment>
<dbReference type="Proteomes" id="UP000760860">
    <property type="component" value="Unassembled WGS sequence"/>
</dbReference>